<evidence type="ECO:0000313" key="11">
    <source>
        <dbReference type="EMBL" id="CAD7222640.1"/>
    </source>
</evidence>
<keyword evidence="7" id="KW-1133">Transmembrane helix</keyword>
<evidence type="ECO:0000256" key="3">
    <source>
        <dbReference type="ARBA" id="ARBA00022448"/>
    </source>
</evidence>
<evidence type="ECO:0000256" key="4">
    <source>
        <dbReference type="ARBA" id="ARBA00022692"/>
    </source>
</evidence>
<dbReference type="InterPro" id="IPR023395">
    <property type="entry name" value="MCP_dom_sf"/>
</dbReference>
<name>A0A7R8W4Q9_9CRUS</name>
<comment type="subcellular location">
    <subcellularLocation>
        <location evidence="1">Mitochondrion inner membrane</location>
        <topology evidence="1">Multi-pass membrane protein</topology>
    </subcellularLocation>
</comment>
<dbReference type="GO" id="GO:1990542">
    <property type="term" value="P:mitochondrial transmembrane transport"/>
    <property type="evidence" value="ECO:0007669"/>
    <property type="project" value="InterPro"/>
</dbReference>
<accession>A0A7R8W4Q9</accession>
<keyword evidence="5" id="KW-0677">Repeat</keyword>
<dbReference type="InterPro" id="IPR045315">
    <property type="entry name" value="Mtm1-like"/>
</dbReference>
<dbReference type="InterPro" id="IPR018108">
    <property type="entry name" value="MCP_transmembrane"/>
</dbReference>
<evidence type="ECO:0000256" key="2">
    <source>
        <dbReference type="ARBA" id="ARBA00006375"/>
    </source>
</evidence>
<dbReference type="EMBL" id="OB660085">
    <property type="protein sequence ID" value="CAD7222640.1"/>
    <property type="molecule type" value="Genomic_DNA"/>
</dbReference>
<evidence type="ECO:0000256" key="7">
    <source>
        <dbReference type="ARBA" id="ARBA00022989"/>
    </source>
</evidence>
<dbReference type="Gene3D" id="1.50.40.10">
    <property type="entry name" value="Mitochondrial carrier domain"/>
    <property type="match status" value="2"/>
</dbReference>
<proteinExistence type="inferred from homology"/>
<gene>
    <name evidence="11" type="ORF">CTOB1V02_LOCUS642</name>
</gene>
<keyword evidence="9" id="KW-0472">Membrane</keyword>
<sequence>MDSTPFALGRFYPFSLFKGFMPMDARAKIECTEIYDLLYPKQGISAKEQMIASGSGAIITSLFMTPLDVVKIRLQAQEKILAQQKCFLYCNGLTDTLCAYVNGNNGNGKGMPGVHTLECAWYKRPGKFNGSWDAFVKIARTEGITSLWSGLPPSLLMSIPTVVIYFTCYEQFKRRFSYEYILWDLKCSRTLRAPLTEKDRKVVEQKVQAVHDHVPHWIPFLCGGLARTWASSVVAPIELVRTKMQSVKMNYREIRSAVRHLVHTEGVRRLWMGLGPTLFRDVPFSSFYWTCLEALKKWAGYTHNPPPSFMFFAGATAGSIAAVLTLPFDVVKTHRQIELGQRMGKEISEADRRAMKTTLGWLKYLYQERGLSVLYTGIVPRLAKVAPACAIMIATYEFSKQFFANVRIMDEPGESLSGDEV</sequence>
<keyword evidence="6" id="KW-0999">Mitochondrion inner membrane</keyword>
<dbReference type="Pfam" id="PF00153">
    <property type="entry name" value="Mito_carr"/>
    <property type="match status" value="4"/>
</dbReference>
<evidence type="ECO:0000256" key="5">
    <source>
        <dbReference type="ARBA" id="ARBA00022737"/>
    </source>
</evidence>
<keyword evidence="8" id="KW-0496">Mitochondrion</keyword>
<dbReference type="OrthoDB" id="1747031at2759"/>
<dbReference type="PANTHER" id="PTHR45760">
    <property type="entry name" value="FI19922P1-RELATED"/>
    <property type="match status" value="1"/>
</dbReference>
<organism evidence="11">
    <name type="scientific">Cyprideis torosa</name>
    <dbReference type="NCBI Taxonomy" id="163714"/>
    <lineage>
        <taxon>Eukaryota</taxon>
        <taxon>Metazoa</taxon>
        <taxon>Ecdysozoa</taxon>
        <taxon>Arthropoda</taxon>
        <taxon>Crustacea</taxon>
        <taxon>Oligostraca</taxon>
        <taxon>Ostracoda</taxon>
        <taxon>Podocopa</taxon>
        <taxon>Podocopida</taxon>
        <taxon>Cytherocopina</taxon>
        <taxon>Cytheroidea</taxon>
        <taxon>Cytherideidae</taxon>
        <taxon>Cyprideis</taxon>
    </lineage>
</organism>
<keyword evidence="3 10" id="KW-0813">Transport</keyword>
<dbReference type="AlphaFoldDB" id="A0A7R8W4Q9"/>
<protein>
    <submittedName>
        <fullName evidence="11">Uncharacterized protein</fullName>
    </submittedName>
</protein>
<dbReference type="GO" id="GO:0005743">
    <property type="term" value="C:mitochondrial inner membrane"/>
    <property type="evidence" value="ECO:0007669"/>
    <property type="project" value="UniProtKB-SubCell"/>
</dbReference>
<reference evidence="11" key="1">
    <citation type="submission" date="2020-11" db="EMBL/GenBank/DDBJ databases">
        <authorList>
            <person name="Tran Van P."/>
        </authorList>
    </citation>
    <scope>NUCLEOTIDE SEQUENCE</scope>
</reference>
<comment type="similarity">
    <text evidence="2 10">Belongs to the mitochondrial carrier (TC 2.A.29) family.</text>
</comment>
<keyword evidence="4 10" id="KW-0812">Transmembrane</keyword>
<dbReference type="SUPFAM" id="SSF103506">
    <property type="entry name" value="Mitochondrial carrier"/>
    <property type="match status" value="1"/>
</dbReference>
<evidence type="ECO:0000256" key="10">
    <source>
        <dbReference type="RuleBase" id="RU000488"/>
    </source>
</evidence>
<evidence type="ECO:0000256" key="6">
    <source>
        <dbReference type="ARBA" id="ARBA00022792"/>
    </source>
</evidence>
<evidence type="ECO:0000256" key="1">
    <source>
        <dbReference type="ARBA" id="ARBA00004448"/>
    </source>
</evidence>
<dbReference type="PROSITE" id="PS50920">
    <property type="entry name" value="SOLCAR"/>
    <property type="match status" value="3"/>
</dbReference>
<evidence type="ECO:0000256" key="8">
    <source>
        <dbReference type="ARBA" id="ARBA00023128"/>
    </source>
</evidence>
<evidence type="ECO:0000256" key="9">
    <source>
        <dbReference type="ARBA" id="ARBA00023136"/>
    </source>
</evidence>
<dbReference type="PANTHER" id="PTHR45760:SF2">
    <property type="entry name" value="FI19922P1-RELATED"/>
    <property type="match status" value="1"/>
</dbReference>